<comment type="caution">
    <text evidence="2">The sequence shown here is derived from an EMBL/GenBank/DDBJ whole genome shotgun (WGS) entry which is preliminary data.</text>
</comment>
<dbReference type="InterPro" id="IPR021675">
    <property type="entry name" value="DUF3261"/>
</dbReference>
<keyword evidence="1" id="KW-0472">Membrane</keyword>
<keyword evidence="3" id="KW-1185">Reference proteome</keyword>
<name>A0A368NUA1_9GAMM</name>
<proteinExistence type="predicted"/>
<protein>
    <submittedName>
        <fullName evidence="2">DUF3261 domain-containing protein</fullName>
    </submittedName>
</protein>
<reference evidence="2 3" key="1">
    <citation type="submission" date="2018-07" db="EMBL/GenBank/DDBJ databases">
        <title>Corallincola holothuriorum sp. nov., a new facultative anaerobe isolated from sea cucumber Apostichopus japonicus.</title>
        <authorList>
            <person name="Xia H."/>
        </authorList>
    </citation>
    <scope>NUCLEOTIDE SEQUENCE [LARGE SCALE GENOMIC DNA]</scope>
    <source>
        <strain evidence="2 3">C4</strain>
    </source>
</reference>
<dbReference type="AlphaFoldDB" id="A0A368NUA1"/>
<feature type="transmembrane region" description="Helical" evidence="1">
    <location>
        <begin position="36"/>
        <end position="57"/>
    </location>
</feature>
<dbReference type="Pfam" id="PF11659">
    <property type="entry name" value="DUF3261"/>
    <property type="match status" value="1"/>
</dbReference>
<sequence length="236" mass="26592">MPSSTIRIKKGDILDSPEQLKPVKFAFVERNSQPGVHLRFVFCTIVSLTIFILASCAHPQKGELLPKPISNALYDVRPALLGDTEPYPDSLSQLVTFHYDTRTEALPFVISLSSDEILMSAIASWGSPLFVLRYDGHDITFLQAPIVDIALKPEYILGDFFLTYWPTNSLANALKPLGFTIADNGLTRQVWQDGLLVMTIQYQHNSRWRSAVELVHHQLNYQLNIQPLSESDEHGQ</sequence>
<accession>A0A368NUA1</accession>
<keyword evidence="1" id="KW-1133">Transmembrane helix</keyword>
<keyword evidence="1" id="KW-0812">Transmembrane</keyword>
<evidence type="ECO:0000256" key="1">
    <source>
        <dbReference type="SAM" id="Phobius"/>
    </source>
</evidence>
<organism evidence="2 3">
    <name type="scientific">Corallincola holothuriorum</name>
    <dbReference type="NCBI Taxonomy" id="2282215"/>
    <lineage>
        <taxon>Bacteria</taxon>
        <taxon>Pseudomonadati</taxon>
        <taxon>Pseudomonadota</taxon>
        <taxon>Gammaproteobacteria</taxon>
        <taxon>Alteromonadales</taxon>
        <taxon>Psychromonadaceae</taxon>
        <taxon>Corallincola</taxon>
    </lineage>
</organism>
<evidence type="ECO:0000313" key="2">
    <source>
        <dbReference type="EMBL" id="RCU52791.1"/>
    </source>
</evidence>
<dbReference type="Proteomes" id="UP000252558">
    <property type="component" value="Unassembled WGS sequence"/>
</dbReference>
<gene>
    <name evidence="2" type="ORF">DU002_02175</name>
</gene>
<evidence type="ECO:0000313" key="3">
    <source>
        <dbReference type="Proteomes" id="UP000252558"/>
    </source>
</evidence>
<dbReference type="EMBL" id="QPID01000001">
    <property type="protein sequence ID" value="RCU52791.1"/>
    <property type="molecule type" value="Genomic_DNA"/>
</dbReference>